<dbReference type="GO" id="GO:0008277">
    <property type="term" value="P:regulation of G protein-coupled receptor signaling pathway"/>
    <property type="evidence" value="ECO:0007669"/>
    <property type="project" value="TreeGrafter"/>
</dbReference>
<feature type="region of interest" description="Disordered" evidence="2">
    <location>
        <begin position="119"/>
        <end position="154"/>
    </location>
</feature>
<dbReference type="GO" id="GO:0005886">
    <property type="term" value="C:plasma membrane"/>
    <property type="evidence" value="ECO:0007669"/>
    <property type="project" value="TreeGrafter"/>
</dbReference>
<dbReference type="InterPro" id="IPR046995">
    <property type="entry name" value="RGS10/12/14-like"/>
</dbReference>
<dbReference type="InterPro" id="IPR029071">
    <property type="entry name" value="Ubiquitin-like_domsf"/>
</dbReference>
<feature type="compositionally biased region" description="Basic and acidic residues" evidence="2">
    <location>
        <begin position="324"/>
        <end position="348"/>
    </location>
</feature>
<dbReference type="InterPro" id="IPR044926">
    <property type="entry name" value="RGS_subdomain_2"/>
</dbReference>
<dbReference type="Gene3D" id="1.10.167.10">
    <property type="entry name" value="Regulator of G-protein Signalling 4, domain 2"/>
    <property type="match status" value="1"/>
</dbReference>
<gene>
    <name evidence="5" type="primary">loco_0</name>
    <name evidence="5" type="ORF">GWK47_017063</name>
</gene>
<feature type="compositionally biased region" description="Basic and acidic residues" evidence="2">
    <location>
        <begin position="1"/>
        <end position="18"/>
    </location>
</feature>
<dbReference type="SMART" id="SM00315">
    <property type="entry name" value="RGS"/>
    <property type="match status" value="1"/>
</dbReference>
<accession>A0A8J5CJZ5</accession>
<feature type="compositionally biased region" description="Basic and acidic residues" evidence="2">
    <location>
        <begin position="685"/>
        <end position="699"/>
    </location>
</feature>
<comment type="caution">
    <text evidence="5">The sequence shown here is derived from an EMBL/GenBank/DDBJ whole genome shotgun (WGS) entry which is preliminary data.</text>
</comment>
<feature type="domain" description="RBD" evidence="4">
    <location>
        <begin position="434"/>
        <end position="504"/>
    </location>
</feature>
<dbReference type="PANTHER" id="PTHR45945">
    <property type="entry name" value="REGULATOR OF G-PROTEIN SIGNALING LOCO"/>
    <property type="match status" value="1"/>
</dbReference>
<dbReference type="Gene3D" id="1.10.196.10">
    <property type="match status" value="1"/>
</dbReference>
<evidence type="ECO:0000259" key="4">
    <source>
        <dbReference type="PROSITE" id="PS50898"/>
    </source>
</evidence>
<sequence>MTNKHENKVEMTNKHENNDENNDDDNDDNSKTTTTRKNKKNNNMNMNKNLTKMEKIGENFNSGSQSVPGHMLPLRHFVTLPRDLKDKRHSLGPAEGGGNDPGRPPLVSTRSMEYLAVDVGGAGGDNHGRSNSLRHYPGGGGDPSLSDTELGKLSSPHSLLDGECGSVGGSSVTSERAIDVGRVGSWAATFEKLLEDPAGLHTFAEFLKKEYSHENIYFWTACERYKRLSSPEEMRSTARKIFERHLFSGAPEPVNVDSQARQDAQDGLHMPDESLFAQAQKQIFNLMKFDSYSRFLKSTLYQDCMTQEMRGQPLPYPGDDTLDPDLRIGPEDTHVKLKKSRSDADERRRKSLLPWSRKDRSKSKDRGEAEYRRRKKHSGGLRNNSDSSSLRSDVSGSRTSLNSSTDLPLGRRAASRESLTSGDLGSLSGGEGSSRCRVILPDLTNSVVALKGHESIQDVMTRLLERRGLTYSTFEVYLHKSDKIRTRRRTSLSLGGAEVRLEQRVFFRLDMPTHKGCLCESQATKTCGDVLKPILQKYGLKLDLLHIHKDGEDKLVNIKAGVTDVDGCRLVVQTKEEVKGEVNPEVGLESGRHRKRGEQILTLDELPTEFFEDLRNGKTELQFDDMGIMDLDAHSIRTDSSDKSSGILGSFSRRNSFGPDKEHRGSSAARDASHGPPCTKTPLALRDHPCCPKGGEKRYLQPTGNDGGCHVRERREKKEMGYREMG</sequence>
<dbReference type="InterPro" id="IPR016137">
    <property type="entry name" value="RGS"/>
</dbReference>
<evidence type="ECO:0000313" key="5">
    <source>
        <dbReference type="EMBL" id="KAG0713059.1"/>
    </source>
</evidence>
<dbReference type="Gene3D" id="3.10.20.90">
    <property type="entry name" value="Phosphatidylinositol 3-kinase Catalytic Subunit, Chain A, domain 1"/>
    <property type="match status" value="2"/>
</dbReference>
<dbReference type="GO" id="GO:0005634">
    <property type="term" value="C:nucleus"/>
    <property type="evidence" value="ECO:0007669"/>
    <property type="project" value="TreeGrafter"/>
</dbReference>
<evidence type="ECO:0000256" key="2">
    <source>
        <dbReference type="SAM" id="MobiDB-lite"/>
    </source>
</evidence>
<evidence type="ECO:0000313" key="6">
    <source>
        <dbReference type="Proteomes" id="UP000770661"/>
    </source>
</evidence>
<dbReference type="GO" id="GO:0005737">
    <property type="term" value="C:cytoplasm"/>
    <property type="evidence" value="ECO:0007669"/>
    <property type="project" value="TreeGrafter"/>
</dbReference>
<dbReference type="OrthoDB" id="196547at2759"/>
<dbReference type="AlphaFoldDB" id="A0A8J5CJZ5"/>
<evidence type="ECO:0000259" key="3">
    <source>
        <dbReference type="PROSITE" id="PS50132"/>
    </source>
</evidence>
<dbReference type="FunFam" id="1.10.167.10:FF:000001">
    <property type="entry name" value="Putative regulator of g-protein signaling 12"/>
    <property type="match status" value="1"/>
</dbReference>
<dbReference type="GO" id="GO:0007165">
    <property type="term" value="P:signal transduction"/>
    <property type="evidence" value="ECO:0007669"/>
    <property type="project" value="InterPro"/>
</dbReference>
<dbReference type="PROSITE" id="PS50898">
    <property type="entry name" value="RBD"/>
    <property type="match status" value="2"/>
</dbReference>
<dbReference type="SUPFAM" id="SSF48097">
    <property type="entry name" value="Regulator of G-protein signaling, RGS"/>
    <property type="match status" value="1"/>
</dbReference>
<feature type="region of interest" description="Disordered" evidence="2">
    <location>
        <begin position="310"/>
        <end position="432"/>
    </location>
</feature>
<dbReference type="PANTHER" id="PTHR45945:SF3">
    <property type="entry name" value="REGULATOR OF G-PROTEIN SIGNALING LOCO"/>
    <property type="match status" value="1"/>
</dbReference>
<feature type="domain" description="RGS" evidence="3">
    <location>
        <begin position="189"/>
        <end position="305"/>
    </location>
</feature>
<feature type="compositionally biased region" description="Basic and acidic residues" evidence="2">
    <location>
        <begin position="709"/>
        <end position="726"/>
    </location>
</feature>
<dbReference type="PRINTS" id="PR01301">
    <property type="entry name" value="RGSPROTEIN"/>
</dbReference>
<dbReference type="InterPro" id="IPR003116">
    <property type="entry name" value="RBD_dom"/>
</dbReference>
<dbReference type="Pfam" id="PF00615">
    <property type="entry name" value="RGS"/>
    <property type="match status" value="1"/>
</dbReference>
<feature type="domain" description="RBD" evidence="4">
    <location>
        <begin position="505"/>
        <end position="575"/>
    </location>
</feature>
<dbReference type="Proteomes" id="UP000770661">
    <property type="component" value="Unassembled WGS sequence"/>
</dbReference>
<dbReference type="SUPFAM" id="SSF54236">
    <property type="entry name" value="Ubiquitin-like"/>
    <property type="match status" value="2"/>
</dbReference>
<dbReference type="CDD" id="cd08706">
    <property type="entry name" value="RGS_R12-like"/>
    <property type="match status" value="1"/>
</dbReference>
<dbReference type="GO" id="GO:0005096">
    <property type="term" value="F:GTPase activator activity"/>
    <property type="evidence" value="ECO:0007669"/>
    <property type="project" value="UniProtKB-KW"/>
</dbReference>
<organism evidence="5 6">
    <name type="scientific">Chionoecetes opilio</name>
    <name type="common">Atlantic snow crab</name>
    <name type="synonym">Cancer opilio</name>
    <dbReference type="NCBI Taxonomy" id="41210"/>
    <lineage>
        <taxon>Eukaryota</taxon>
        <taxon>Metazoa</taxon>
        <taxon>Ecdysozoa</taxon>
        <taxon>Arthropoda</taxon>
        <taxon>Crustacea</taxon>
        <taxon>Multicrustacea</taxon>
        <taxon>Malacostraca</taxon>
        <taxon>Eumalacostraca</taxon>
        <taxon>Eucarida</taxon>
        <taxon>Decapoda</taxon>
        <taxon>Pleocyemata</taxon>
        <taxon>Brachyura</taxon>
        <taxon>Eubrachyura</taxon>
        <taxon>Majoidea</taxon>
        <taxon>Majidae</taxon>
        <taxon>Chionoecetes</taxon>
    </lineage>
</organism>
<proteinExistence type="predicted"/>
<feature type="region of interest" description="Disordered" evidence="2">
    <location>
        <begin position="1"/>
        <end position="47"/>
    </location>
</feature>
<dbReference type="SMART" id="SM00455">
    <property type="entry name" value="RBD"/>
    <property type="match status" value="2"/>
</dbReference>
<dbReference type="PROSITE" id="PS50132">
    <property type="entry name" value="RGS"/>
    <property type="match status" value="1"/>
</dbReference>
<feature type="compositionally biased region" description="Low complexity" evidence="2">
    <location>
        <begin position="380"/>
        <end position="400"/>
    </location>
</feature>
<feature type="compositionally biased region" description="Basic and acidic residues" evidence="2">
    <location>
        <begin position="356"/>
        <end position="371"/>
    </location>
</feature>
<feature type="region of interest" description="Disordered" evidence="2">
    <location>
        <begin position="637"/>
        <end position="726"/>
    </location>
</feature>
<dbReference type="InterPro" id="IPR036305">
    <property type="entry name" value="RGS_sf"/>
</dbReference>
<keyword evidence="1" id="KW-0343">GTPase activation</keyword>
<protein>
    <submittedName>
        <fullName evidence="5">Regulator of G-protein signaling loco</fullName>
    </submittedName>
</protein>
<evidence type="ECO:0000256" key="1">
    <source>
        <dbReference type="ARBA" id="ARBA00022468"/>
    </source>
</evidence>
<dbReference type="InterPro" id="IPR024066">
    <property type="entry name" value="RGS_subdom1/3"/>
</dbReference>
<keyword evidence="6" id="KW-1185">Reference proteome</keyword>
<feature type="region of interest" description="Disordered" evidence="2">
    <location>
        <begin position="86"/>
        <end position="105"/>
    </location>
</feature>
<reference evidence="5" key="1">
    <citation type="submission" date="2020-07" db="EMBL/GenBank/DDBJ databases">
        <title>The High-quality genome of the commercially important snow crab, Chionoecetes opilio.</title>
        <authorList>
            <person name="Jeong J.-H."/>
            <person name="Ryu S."/>
        </authorList>
    </citation>
    <scope>NUCLEOTIDE SEQUENCE</scope>
    <source>
        <strain evidence="5">MADBK_172401_WGS</strain>
        <tissue evidence="5">Digestive gland</tissue>
    </source>
</reference>
<dbReference type="Pfam" id="PF02196">
    <property type="entry name" value="RBD"/>
    <property type="match status" value="1"/>
</dbReference>
<dbReference type="EMBL" id="JACEEZ010021788">
    <property type="protein sequence ID" value="KAG0713059.1"/>
    <property type="molecule type" value="Genomic_DNA"/>
</dbReference>
<name>A0A8J5CJZ5_CHIOP</name>